<gene>
    <name evidence="1" type="ORF">CJ301_06245</name>
</gene>
<dbReference type="SUPFAM" id="SSF140566">
    <property type="entry name" value="FlgN-like"/>
    <property type="match status" value="1"/>
</dbReference>
<dbReference type="InterPro" id="IPR036679">
    <property type="entry name" value="FlgN-like_sf"/>
</dbReference>
<name>A0A2G1MI68_9RHOB</name>
<dbReference type="GO" id="GO:0044780">
    <property type="term" value="P:bacterial-type flagellum assembly"/>
    <property type="evidence" value="ECO:0007669"/>
    <property type="project" value="InterPro"/>
</dbReference>
<dbReference type="AlphaFoldDB" id="A0A2G1MI68"/>
<dbReference type="RefSeq" id="WP_099275411.1">
    <property type="nucleotide sequence ID" value="NZ_CANMUC010000001.1"/>
</dbReference>
<keyword evidence="2" id="KW-1185">Reference proteome</keyword>
<evidence type="ECO:0000313" key="1">
    <source>
        <dbReference type="EMBL" id="PHP28330.1"/>
    </source>
</evidence>
<comment type="caution">
    <text evidence="1">The sequence shown here is derived from an EMBL/GenBank/DDBJ whole genome shotgun (WGS) entry which is preliminary data.</text>
</comment>
<dbReference type="EMBL" id="NQWH01000007">
    <property type="protein sequence ID" value="PHP28330.1"/>
    <property type="molecule type" value="Genomic_DNA"/>
</dbReference>
<dbReference type="Proteomes" id="UP000221860">
    <property type="component" value="Unassembled WGS sequence"/>
</dbReference>
<organism evidence="1 2">
    <name type="scientific">Limimaricola cinnabarinus</name>
    <dbReference type="NCBI Taxonomy" id="1125964"/>
    <lineage>
        <taxon>Bacteria</taxon>
        <taxon>Pseudomonadati</taxon>
        <taxon>Pseudomonadota</taxon>
        <taxon>Alphaproteobacteria</taxon>
        <taxon>Rhodobacterales</taxon>
        <taxon>Paracoccaceae</taxon>
        <taxon>Limimaricola</taxon>
    </lineage>
</organism>
<evidence type="ECO:0008006" key="3">
    <source>
        <dbReference type="Google" id="ProtNLM"/>
    </source>
</evidence>
<reference evidence="1 2" key="1">
    <citation type="submission" date="2017-08" db="EMBL/GenBank/DDBJ databases">
        <title>Draft Genome Sequence of Loktanella cinnabarina Strain XM1, Isolated from Coastal Surface Water.</title>
        <authorList>
            <person name="Ma R."/>
            <person name="Wang J."/>
            <person name="Wang Q."/>
            <person name="Ma Z."/>
            <person name="Li J."/>
            <person name="Chen L."/>
        </authorList>
    </citation>
    <scope>NUCLEOTIDE SEQUENCE [LARGE SCALE GENOMIC DNA]</scope>
    <source>
        <strain evidence="1 2">XM1</strain>
    </source>
</reference>
<sequence length="116" mass="12049">MSGPATMRLAALLAREKAALLAGDMAELGALVSPKRAVMAELEKELAETGAPAALADLERDLAHVARLLEAALAGLREGQARARALRAARGGFATYDREGRAEAAPAPGRALRHKA</sequence>
<evidence type="ECO:0000313" key="2">
    <source>
        <dbReference type="Proteomes" id="UP000221860"/>
    </source>
</evidence>
<protein>
    <recommendedName>
        <fullName evidence="3">Flagellar biosynthesis protein FlgN</fullName>
    </recommendedName>
</protein>
<accession>A0A2G1MI68</accession>
<proteinExistence type="predicted"/>